<evidence type="ECO:0000256" key="5">
    <source>
        <dbReference type="ARBA" id="ARBA00022670"/>
    </source>
</evidence>
<dbReference type="Gene3D" id="1.10.246.130">
    <property type="match status" value="1"/>
</dbReference>
<dbReference type="Proteomes" id="UP000749293">
    <property type="component" value="Unassembled WGS sequence"/>
</dbReference>
<comment type="catalytic activity">
    <reaction evidence="10 13">
        <text>an N-terminal (5-L-glutamyl)-[peptide] + an alpha-amino acid = 5-L-glutamyl amino acid + an N-terminal L-alpha-aminoacyl-[peptide]</text>
        <dbReference type="Rhea" id="RHEA:23904"/>
        <dbReference type="Rhea" id="RHEA-COMP:9780"/>
        <dbReference type="Rhea" id="RHEA-COMP:9795"/>
        <dbReference type="ChEBI" id="CHEBI:77644"/>
        <dbReference type="ChEBI" id="CHEBI:78597"/>
        <dbReference type="ChEBI" id="CHEBI:78599"/>
        <dbReference type="ChEBI" id="CHEBI:78608"/>
        <dbReference type="EC" id="2.3.2.2"/>
    </reaction>
</comment>
<dbReference type="AlphaFoldDB" id="A0A9P4YZP2"/>
<feature type="binding site" evidence="12">
    <location>
        <begin position="455"/>
        <end position="456"/>
    </location>
    <ligand>
        <name>L-glutamate</name>
        <dbReference type="ChEBI" id="CHEBI:29985"/>
    </ligand>
</feature>
<protein>
    <recommendedName>
        <fullName evidence="13">Glutathione hydrolase</fullName>
        <ecNumber evidence="13">2.3.2.2</ecNumber>
        <ecNumber evidence="13">3.4.19.13</ecNumber>
    </recommendedName>
    <alternativeName>
        <fullName evidence="13">Gamma-glutamyltransferase</fullName>
    </alternativeName>
    <alternativeName>
        <fullName evidence="13">Gamma-glutamyltranspeptidase</fullName>
    </alternativeName>
</protein>
<dbReference type="GO" id="GO:0005886">
    <property type="term" value="C:plasma membrane"/>
    <property type="evidence" value="ECO:0007669"/>
    <property type="project" value="TreeGrafter"/>
</dbReference>
<dbReference type="PANTHER" id="PTHR11686">
    <property type="entry name" value="GAMMA GLUTAMYL TRANSPEPTIDASE"/>
    <property type="match status" value="1"/>
</dbReference>
<keyword evidence="14" id="KW-0732">Signal</keyword>
<evidence type="ECO:0000256" key="3">
    <source>
        <dbReference type="ARBA" id="ARBA00005115"/>
    </source>
</evidence>
<dbReference type="EMBL" id="JAANYQ010000002">
    <property type="protein sequence ID" value="KAF4125880.1"/>
    <property type="molecule type" value="Genomic_DNA"/>
</dbReference>
<sequence>MRAAHIFRTSLELILSLSLHHELAYAGAIPEVVFQPGYMTEGRKGGVASESIECSRIGRDLLARGGNAVDALVGTTFCVGVIGMYHSGIGGGGFVMVRDSKGNYEAIDFRESAPAAAWEGMYSGNVEGSMFGGLSVGVPSEVAGLEYTHRKYGSLPWEMVMHGAIHVARDGFRVSPDHIKYVNMTIKDKRNFLVEDPVWAQDFAPNGTLLEVGDIMTRRRYADTLEKIAKYGSEAFYTGEIAESMIKTIQDANGTMTLDDLKSYKVISRPVANTSYRGVQLHGMTAPASGSVCFNILKIMEQFPLEDRKDVNLTMHRYDEAMRFAYAARLEIGDPDFVPHMADLEADMLSEVNAKKIRDRIRDNQTLPVEEYNPKKIFAPEGHGTSHISTADASGMATALTTTVNLLFGAQIMDPVSGIILNDEMNDFSIPGVRNGFGFAPSPANFIRPHKRPLSSITPVIAARPDGSLLATVGAAGGSRIISSTAQVLWHTLEHNMSLADALRYPRLHDQLIPNLVLVENEMDRPIVDALEAKGHKIKWTAPIISAVQAVWRFADGVFDAVGEPRQLNSAGLTL</sequence>
<dbReference type="GO" id="GO:0006751">
    <property type="term" value="P:glutathione catabolic process"/>
    <property type="evidence" value="ECO:0007669"/>
    <property type="project" value="UniProtKB-UniRule"/>
</dbReference>
<keyword evidence="16" id="KW-1185">Reference proteome</keyword>
<organism evidence="15 16">
    <name type="scientific">Geosmithia morbida</name>
    <dbReference type="NCBI Taxonomy" id="1094350"/>
    <lineage>
        <taxon>Eukaryota</taxon>
        <taxon>Fungi</taxon>
        <taxon>Dikarya</taxon>
        <taxon>Ascomycota</taxon>
        <taxon>Pezizomycotina</taxon>
        <taxon>Sordariomycetes</taxon>
        <taxon>Hypocreomycetidae</taxon>
        <taxon>Hypocreales</taxon>
        <taxon>Bionectriaceae</taxon>
        <taxon>Geosmithia</taxon>
    </lineage>
</organism>
<dbReference type="GO" id="GO:0036374">
    <property type="term" value="F:glutathione hydrolase activity"/>
    <property type="evidence" value="ECO:0007669"/>
    <property type="project" value="UniProtKB-UniRule"/>
</dbReference>
<dbReference type="NCBIfam" id="TIGR00066">
    <property type="entry name" value="g_glut_trans"/>
    <property type="match status" value="1"/>
</dbReference>
<accession>A0A9P4YZP2</accession>
<dbReference type="SUPFAM" id="SSF56235">
    <property type="entry name" value="N-terminal nucleophile aminohydrolases (Ntn hydrolases)"/>
    <property type="match status" value="1"/>
</dbReference>
<dbReference type="InterPro" id="IPR029055">
    <property type="entry name" value="Ntn_hydrolases_N"/>
</dbReference>
<feature type="signal peptide" evidence="14">
    <location>
        <begin position="1"/>
        <end position="26"/>
    </location>
</feature>
<comment type="function">
    <text evidence="13">Cleaves the gamma-glutamyl peptide bond of glutathione and glutathione conjugates.</text>
</comment>
<proteinExistence type="inferred from homology"/>
<feature type="binding site" evidence="12">
    <location>
        <position position="110"/>
    </location>
    <ligand>
        <name>L-glutamate</name>
        <dbReference type="ChEBI" id="CHEBI:29985"/>
    </ligand>
</feature>
<evidence type="ECO:0000256" key="8">
    <source>
        <dbReference type="ARBA" id="ARBA00023180"/>
    </source>
</evidence>
<dbReference type="Pfam" id="PF01019">
    <property type="entry name" value="G_glu_transpept"/>
    <property type="match status" value="1"/>
</dbReference>
<comment type="pathway">
    <text evidence="3 13">Sulfur metabolism; glutathione metabolism.</text>
</comment>
<keyword evidence="9 13" id="KW-0012">Acyltransferase</keyword>
<dbReference type="GO" id="GO:0103068">
    <property type="term" value="F:leukotriene C4 gamma-glutamyl transferase activity"/>
    <property type="evidence" value="ECO:0007669"/>
    <property type="project" value="UniProtKB-EC"/>
</dbReference>
<dbReference type="Gene3D" id="3.60.20.40">
    <property type="match status" value="1"/>
</dbReference>
<evidence type="ECO:0000256" key="14">
    <source>
        <dbReference type="SAM" id="SignalP"/>
    </source>
</evidence>
<name>A0A9P4YZP2_9HYPO</name>
<dbReference type="FunFam" id="3.60.20.40:FF:000001">
    <property type="entry name" value="Gamma-glutamyltranspeptidase 1"/>
    <property type="match status" value="1"/>
</dbReference>
<gene>
    <name evidence="15" type="ORF">GMORB2_1126</name>
</gene>
<evidence type="ECO:0000313" key="16">
    <source>
        <dbReference type="Proteomes" id="UP000749293"/>
    </source>
</evidence>
<reference evidence="15" key="1">
    <citation type="submission" date="2020-03" db="EMBL/GenBank/DDBJ databases">
        <title>Site-based positive gene gene selection in Geosmithia morbida across the United States reveals a broad range of putative effectors and factors for local host and environmental adapation.</title>
        <authorList>
            <person name="Onufrak A."/>
            <person name="Murdoch R.W."/>
            <person name="Gazis R."/>
            <person name="Huff M."/>
            <person name="Staton M."/>
            <person name="Klingeman W."/>
            <person name="Hadziabdic D."/>
        </authorList>
    </citation>
    <scope>NUCLEOTIDE SEQUENCE</scope>
    <source>
        <strain evidence="15">1262</strain>
    </source>
</reference>
<feature type="binding site" evidence="12">
    <location>
        <begin position="403"/>
        <end position="405"/>
    </location>
    <ligand>
        <name>L-glutamate</name>
        <dbReference type="ChEBI" id="CHEBI:29985"/>
    </ligand>
</feature>
<evidence type="ECO:0000256" key="4">
    <source>
        <dbReference type="ARBA" id="ARBA00009381"/>
    </source>
</evidence>
<evidence type="ECO:0000313" key="15">
    <source>
        <dbReference type="EMBL" id="KAF4125880.1"/>
    </source>
</evidence>
<comment type="similarity">
    <text evidence="4">Belongs to the gamma-glutamyltransferase family.</text>
</comment>
<dbReference type="RefSeq" id="XP_035324532.1">
    <property type="nucleotide sequence ID" value="XM_035463108.1"/>
</dbReference>
<feature type="active site" description="Nucleophile" evidence="11">
    <location>
        <position position="385"/>
    </location>
</feature>
<evidence type="ECO:0000256" key="13">
    <source>
        <dbReference type="RuleBase" id="RU368068"/>
    </source>
</evidence>
<dbReference type="EC" id="2.3.2.2" evidence="13"/>
<keyword evidence="7 13" id="KW-0378">Hydrolase</keyword>
<dbReference type="GeneID" id="55967356"/>
<evidence type="ECO:0000256" key="9">
    <source>
        <dbReference type="ARBA" id="ARBA00023315"/>
    </source>
</evidence>
<evidence type="ECO:0000256" key="10">
    <source>
        <dbReference type="ARBA" id="ARBA00047417"/>
    </source>
</evidence>
<dbReference type="OrthoDB" id="1081007at2759"/>
<comment type="caution">
    <text evidence="15">The sequence shown here is derived from an EMBL/GenBank/DDBJ whole genome shotgun (WGS) entry which is preliminary data.</text>
</comment>
<feature type="chain" id="PRO_5040401707" description="Glutathione hydrolase" evidence="14">
    <location>
        <begin position="27"/>
        <end position="575"/>
    </location>
</feature>
<evidence type="ECO:0000256" key="2">
    <source>
        <dbReference type="ARBA" id="ARBA00001089"/>
    </source>
</evidence>
<feature type="binding site" evidence="12">
    <location>
        <position position="427"/>
    </location>
    <ligand>
        <name>L-glutamate</name>
        <dbReference type="ChEBI" id="CHEBI:29985"/>
    </ligand>
</feature>
<keyword evidence="8" id="KW-0325">Glycoprotein</keyword>
<dbReference type="GO" id="GO:0006508">
    <property type="term" value="P:proteolysis"/>
    <property type="evidence" value="ECO:0007669"/>
    <property type="project" value="UniProtKB-KW"/>
</dbReference>
<dbReference type="PRINTS" id="PR01210">
    <property type="entry name" value="GGTRANSPTASE"/>
</dbReference>
<keyword evidence="6 13" id="KW-0808">Transferase</keyword>
<dbReference type="InterPro" id="IPR043137">
    <property type="entry name" value="GGT_ssub_C"/>
</dbReference>
<evidence type="ECO:0000256" key="1">
    <source>
        <dbReference type="ARBA" id="ARBA00001049"/>
    </source>
</evidence>
<evidence type="ECO:0000256" key="11">
    <source>
        <dbReference type="PIRSR" id="PIRSR600101-1"/>
    </source>
</evidence>
<evidence type="ECO:0000256" key="6">
    <source>
        <dbReference type="ARBA" id="ARBA00022679"/>
    </source>
</evidence>
<keyword evidence="5" id="KW-0645">Protease</keyword>
<dbReference type="FunFam" id="1.10.246.130:FF:000005">
    <property type="entry name" value="Gamma-glutamyltranspeptidase 1, putative"/>
    <property type="match status" value="1"/>
</dbReference>
<dbReference type="EC" id="3.4.19.13" evidence="13"/>
<comment type="catalytic activity">
    <reaction evidence="2 13">
        <text>glutathione + H2O = L-cysteinylglycine + L-glutamate</text>
        <dbReference type="Rhea" id="RHEA:28807"/>
        <dbReference type="ChEBI" id="CHEBI:15377"/>
        <dbReference type="ChEBI" id="CHEBI:29985"/>
        <dbReference type="ChEBI" id="CHEBI:57925"/>
        <dbReference type="ChEBI" id="CHEBI:61694"/>
        <dbReference type="EC" id="3.4.19.13"/>
    </reaction>
</comment>
<comment type="catalytic activity">
    <reaction evidence="1 13">
        <text>an S-substituted glutathione + H2O = an S-substituted L-cysteinylglycine + L-glutamate</text>
        <dbReference type="Rhea" id="RHEA:59468"/>
        <dbReference type="ChEBI" id="CHEBI:15377"/>
        <dbReference type="ChEBI" id="CHEBI:29985"/>
        <dbReference type="ChEBI" id="CHEBI:90779"/>
        <dbReference type="ChEBI" id="CHEBI:143103"/>
        <dbReference type="EC" id="3.4.19.13"/>
    </reaction>
</comment>
<evidence type="ECO:0000256" key="7">
    <source>
        <dbReference type="ARBA" id="ARBA00022801"/>
    </source>
</evidence>
<dbReference type="InterPro" id="IPR043138">
    <property type="entry name" value="GGT_lsub"/>
</dbReference>
<feature type="binding site" evidence="12">
    <location>
        <position position="478"/>
    </location>
    <ligand>
        <name>L-glutamate</name>
        <dbReference type="ChEBI" id="CHEBI:29985"/>
    </ligand>
</feature>
<dbReference type="InterPro" id="IPR000101">
    <property type="entry name" value="GGT_peptidase"/>
</dbReference>
<evidence type="ECO:0000256" key="12">
    <source>
        <dbReference type="PIRSR" id="PIRSR600101-2"/>
    </source>
</evidence>
<dbReference type="PANTHER" id="PTHR11686:SF62">
    <property type="entry name" value="GLUTATHIONE HYDROLASE"/>
    <property type="match status" value="1"/>
</dbReference>